<dbReference type="PANTHER" id="PTHR13355">
    <property type="entry name" value="GLUCOSAMINE 6-PHOSPHATE N-ACETYLTRANSFERASE"/>
    <property type="match status" value="1"/>
</dbReference>
<dbReference type="Pfam" id="PF00583">
    <property type="entry name" value="Acetyltransf_1"/>
    <property type="match status" value="1"/>
</dbReference>
<gene>
    <name evidence="10" type="ORF">PUMCH_003107</name>
</gene>
<evidence type="ECO:0000256" key="6">
    <source>
        <dbReference type="ARBA" id="ARBA00048964"/>
    </source>
</evidence>
<dbReference type="InterPro" id="IPR000182">
    <property type="entry name" value="GNAT_dom"/>
</dbReference>
<comment type="similarity">
    <text evidence="2 8">Belongs to the acetyltransferase family. GNA1 subfamily.</text>
</comment>
<dbReference type="RefSeq" id="XP_062878160.1">
    <property type="nucleotide sequence ID" value="XM_063022090.1"/>
</dbReference>
<dbReference type="PROSITE" id="PS51186">
    <property type="entry name" value="GNAT"/>
    <property type="match status" value="1"/>
</dbReference>
<evidence type="ECO:0000313" key="10">
    <source>
        <dbReference type="EMBL" id="WPK25778.1"/>
    </source>
</evidence>
<comment type="catalytic activity">
    <reaction evidence="6 8">
        <text>D-glucosamine 6-phosphate + acetyl-CoA = N-acetyl-D-glucosamine 6-phosphate + CoA + H(+)</text>
        <dbReference type="Rhea" id="RHEA:10292"/>
        <dbReference type="ChEBI" id="CHEBI:15378"/>
        <dbReference type="ChEBI" id="CHEBI:57287"/>
        <dbReference type="ChEBI" id="CHEBI:57288"/>
        <dbReference type="ChEBI" id="CHEBI:57513"/>
        <dbReference type="ChEBI" id="CHEBI:58725"/>
        <dbReference type="EC" id="2.3.1.4"/>
    </reaction>
</comment>
<evidence type="ECO:0000256" key="2">
    <source>
        <dbReference type="ARBA" id="ARBA00006048"/>
    </source>
</evidence>
<dbReference type="InterPro" id="IPR016181">
    <property type="entry name" value="Acyl_CoA_acyltransferase"/>
</dbReference>
<evidence type="ECO:0000256" key="4">
    <source>
        <dbReference type="ARBA" id="ARBA00022679"/>
    </source>
</evidence>
<keyword evidence="4 8" id="KW-0808">Transferase</keyword>
<evidence type="ECO:0000256" key="3">
    <source>
        <dbReference type="ARBA" id="ARBA00012703"/>
    </source>
</evidence>
<feature type="domain" description="N-acetyltransferase" evidence="9">
    <location>
        <begin position="7"/>
        <end position="149"/>
    </location>
</feature>
<keyword evidence="11" id="KW-1185">Reference proteome</keyword>
<protein>
    <recommendedName>
        <fullName evidence="7 8">Glucosamine 6-phosphate N-acetyltransferase</fullName>
        <ecNumber evidence="3 8">2.3.1.4</ecNumber>
    </recommendedName>
</protein>
<comment type="pathway">
    <text evidence="1 8">Nucleotide-sugar biosynthesis; UDP-N-acetyl-alpha-D-glucosamine biosynthesis; N-acetyl-alpha-D-glucosamine 1-phosphate from alpha-D-glucosamine 6-phosphate (route I): step 1/2.</text>
</comment>
<dbReference type="FunFam" id="3.40.630.30:FF:000136">
    <property type="entry name" value="Glucosamine 6-phosphate N-acetyltransferase"/>
    <property type="match status" value="1"/>
</dbReference>
<reference evidence="10 11" key="1">
    <citation type="submission" date="2023-10" db="EMBL/GenBank/DDBJ databases">
        <title>Draft Genome Sequence of Candida saopaulonensis from a very Premature Infant with Sepsis.</title>
        <authorList>
            <person name="Ning Y."/>
            <person name="Dai R."/>
            <person name="Xiao M."/>
            <person name="Xu Y."/>
            <person name="Yan Q."/>
            <person name="Zhang L."/>
        </authorList>
    </citation>
    <scope>NUCLEOTIDE SEQUENCE [LARGE SCALE GENOMIC DNA]</scope>
    <source>
        <strain evidence="10 11">19XY460</strain>
    </source>
</reference>
<evidence type="ECO:0000313" key="11">
    <source>
        <dbReference type="Proteomes" id="UP001338582"/>
    </source>
</evidence>
<dbReference type="PANTHER" id="PTHR13355:SF11">
    <property type="entry name" value="GLUCOSAMINE 6-PHOSPHATE N-ACETYLTRANSFERASE"/>
    <property type="match status" value="1"/>
</dbReference>
<evidence type="ECO:0000259" key="9">
    <source>
        <dbReference type="PROSITE" id="PS51186"/>
    </source>
</evidence>
<dbReference type="EMBL" id="CP138897">
    <property type="protein sequence ID" value="WPK25778.1"/>
    <property type="molecule type" value="Genomic_DNA"/>
</dbReference>
<dbReference type="Gene3D" id="3.40.630.30">
    <property type="match status" value="1"/>
</dbReference>
<dbReference type="InterPro" id="IPR039143">
    <property type="entry name" value="GNPNAT1-like"/>
</dbReference>
<accession>A0AAX4HB21</accession>
<dbReference type="GeneID" id="88174171"/>
<dbReference type="GO" id="GO:0004343">
    <property type="term" value="F:glucosamine 6-phosphate N-acetyltransferase activity"/>
    <property type="evidence" value="ECO:0007669"/>
    <property type="project" value="UniProtKB-UniRule"/>
</dbReference>
<name>A0AAX4HB21_9ASCO</name>
<evidence type="ECO:0000256" key="1">
    <source>
        <dbReference type="ARBA" id="ARBA00004832"/>
    </source>
</evidence>
<dbReference type="EC" id="2.3.1.4" evidence="3 8"/>
<proteinExistence type="inferred from homology"/>
<evidence type="ECO:0000256" key="5">
    <source>
        <dbReference type="ARBA" id="ARBA00023315"/>
    </source>
</evidence>
<organism evidence="10 11">
    <name type="scientific">Australozyma saopauloensis</name>
    <dbReference type="NCBI Taxonomy" id="291208"/>
    <lineage>
        <taxon>Eukaryota</taxon>
        <taxon>Fungi</taxon>
        <taxon>Dikarya</taxon>
        <taxon>Ascomycota</taxon>
        <taxon>Saccharomycotina</taxon>
        <taxon>Pichiomycetes</taxon>
        <taxon>Metschnikowiaceae</taxon>
        <taxon>Australozyma</taxon>
    </lineage>
</organism>
<dbReference type="AlphaFoldDB" id="A0AAX4HB21"/>
<dbReference type="GO" id="GO:0006048">
    <property type="term" value="P:UDP-N-acetylglucosamine biosynthetic process"/>
    <property type="evidence" value="ECO:0007669"/>
    <property type="project" value="UniProtKB-UniRule"/>
</dbReference>
<evidence type="ECO:0000256" key="7">
    <source>
        <dbReference type="ARBA" id="ARBA00069869"/>
    </source>
</evidence>
<keyword evidence="5 8" id="KW-0012">Acyltransferase</keyword>
<sequence length="149" mass="16450">MSLPSGYSIRPVKASDYKRYLEVLSVLTSVGDVSPSQFEKLLDHWAANSLIYFPRVIADAEDNVVATGMIVVEQKLIHGCSKVGHIEDIAVDKSQQGKSLGFLLISHLNSIGEKEGCYKIILDCSPKNTGFYEKCGYKDSGVQMAIRYD</sequence>
<dbReference type="KEGG" id="asau:88174171"/>
<dbReference type="CDD" id="cd04301">
    <property type="entry name" value="NAT_SF"/>
    <property type="match status" value="1"/>
</dbReference>
<dbReference type="SUPFAM" id="SSF55729">
    <property type="entry name" value="Acyl-CoA N-acyltransferases (Nat)"/>
    <property type="match status" value="1"/>
</dbReference>
<evidence type="ECO:0000256" key="8">
    <source>
        <dbReference type="RuleBase" id="RU365086"/>
    </source>
</evidence>
<dbReference type="Proteomes" id="UP001338582">
    <property type="component" value="Chromosome 4"/>
</dbReference>